<dbReference type="GO" id="GO:0004602">
    <property type="term" value="F:glutathione peroxidase activity"/>
    <property type="evidence" value="ECO:0007669"/>
    <property type="project" value="TreeGrafter"/>
</dbReference>
<comment type="catalytic activity">
    <reaction evidence="1">
        <text>2-hydroxychromene-2-carboxylate = (3E)-4-(2-hydroxyphenyl)-2-oxobut-3-enoate</text>
        <dbReference type="Rhea" id="RHEA:27401"/>
        <dbReference type="ChEBI" id="CHEBI:59350"/>
        <dbReference type="ChEBI" id="CHEBI:59353"/>
        <dbReference type="EC" id="5.99.1.4"/>
    </reaction>
</comment>
<dbReference type="InterPro" id="IPR044087">
    <property type="entry name" value="NahD-like"/>
</dbReference>
<dbReference type="Proteomes" id="UP000317496">
    <property type="component" value="Chromosome"/>
</dbReference>
<dbReference type="GO" id="GO:0018845">
    <property type="term" value="F:2-hydroxychromene-2-carboxylate isomerase activity"/>
    <property type="evidence" value="ECO:0007669"/>
    <property type="project" value="UniProtKB-UniRule"/>
</dbReference>
<comment type="similarity">
    <text evidence="1">Belongs to the GST superfamily. NadH family.</text>
</comment>
<keyword evidence="5" id="KW-1185">Reference proteome</keyword>
<dbReference type="Gene3D" id="3.40.30.10">
    <property type="entry name" value="Glutaredoxin"/>
    <property type="match status" value="1"/>
</dbReference>
<dbReference type="PANTHER" id="PTHR42943:SF13">
    <property type="entry name" value="GLUTATHIONE S-TRANSFERASE KAPPA-RELATED"/>
    <property type="match status" value="1"/>
</dbReference>
<dbReference type="InterPro" id="IPR001853">
    <property type="entry name" value="DSBA-like_thioredoxin_dom"/>
</dbReference>
<dbReference type="EC" id="5.99.1.4" evidence="1"/>
<evidence type="ECO:0000256" key="1">
    <source>
        <dbReference type="PIRNR" id="PIRNR006386"/>
    </source>
</evidence>
<name>A0A516H0Z1_9PROT</name>
<proteinExistence type="inferred from homology"/>
<feature type="active site" description="Nucleophile" evidence="2">
    <location>
        <position position="13"/>
    </location>
</feature>
<dbReference type="GO" id="GO:1901170">
    <property type="term" value="P:naphthalene catabolic process"/>
    <property type="evidence" value="ECO:0007669"/>
    <property type="project" value="InterPro"/>
</dbReference>
<evidence type="ECO:0000259" key="3">
    <source>
        <dbReference type="Pfam" id="PF01323"/>
    </source>
</evidence>
<evidence type="ECO:0000313" key="4">
    <source>
        <dbReference type="EMBL" id="QDO97250.1"/>
    </source>
</evidence>
<dbReference type="CDD" id="cd03022">
    <property type="entry name" value="DsbA_HCCA_Iso"/>
    <property type="match status" value="1"/>
</dbReference>
<dbReference type="OrthoDB" id="5244108at2"/>
<dbReference type="InterPro" id="IPR051924">
    <property type="entry name" value="GST_Kappa/NadH"/>
</dbReference>
<dbReference type="RefSeq" id="WP_144068231.1">
    <property type="nucleotide sequence ID" value="NZ_CP041636.1"/>
</dbReference>
<protein>
    <recommendedName>
        <fullName evidence="1">2-hydroxychromene-2-carboxylate isomerase</fullName>
        <ecNumber evidence="1">5.99.1.4</ecNumber>
    </recommendedName>
</protein>
<dbReference type="PIRSF" id="PIRSF006386">
    <property type="entry name" value="HCCAis_GSTk"/>
    <property type="match status" value="1"/>
</dbReference>
<keyword evidence="1 4" id="KW-0413">Isomerase</keyword>
<dbReference type="Pfam" id="PF01323">
    <property type="entry name" value="DSBA"/>
    <property type="match status" value="1"/>
</dbReference>
<organism evidence="4 5">
    <name type="scientific">Ferrovibrio terrae</name>
    <dbReference type="NCBI Taxonomy" id="2594003"/>
    <lineage>
        <taxon>Bacteria</taxon>
        <taxon>Pseudomonadati</taxon>
        <taxon>Pseudomonadota</taxon>
        <taxon>Alphaproteobacteria</taxon>
        <taxon>Rhodospirillales</taxon>
        <taxon>Rhodospirillaceae</taxon>
        <taxon>Ferrovibrio</taxon>
    </lineage>
</organism>
<dbReference type="KEGG" id="fer:FNB15_08195"/>
<evidence type="ECO:0000256" key="2">
    <source>
        <dbReference type="PIRSR" id="PIRSR006386-1"/>
    </source>
</evidence>
<dbReference type="GO" id="GO:0004364">
    <property type="term" value="F:glutathione transferase activity"/>
    <property type="evidence" value="ECO:0007669"/>
    <property type="project" value="TreeGrafter"/>
</dbReference>
<feature type="domain" description="DSBA-like thioredoxin" evidence="3">
    <location>
        <begin position="5"/>
        <end position="198"/>
    </location>
</feature>
<dbReference type="GO" id="GO:0006749">
    <property type="term" value="P:glutathione metabolic process"/>
    <property type="evidence" value="ECO:0007669"/>
    <property type="project" value="TreeGrafter"/>
</dbReference>
<reference evidence="4 5" key="1">
    <citation type="submission" date="2019-07" db="EMBL/GenBank/DDBJ databases">
        <title>Genome sequencing for Ferrovibrio sp. K5.</title>
        <authorList>
            <person name="Park S.-J."/>
        </authorList>
    </citation>
    <scope>NUCLEOTIDE SEQUENCE [LARGE SCALE GENOMIC DNA]</scope>
    <source>
        <strain evidence="4 5">K5</strain>
    </source>
</reference>
<accession>A0A516H0Z1</accession>
<dbReference type="AlphaFoldDB" id="A0A516H0Z1"/>
<gene>
    <name evidence="4" type="ORF">FNB15_08195</name>
</gene>
<dbReference type="SUPFAM" id="SSF52833">
    <property type="entry name" value="Thioredoxin-like"/>
    <property type="match status" value="1"/>
</dbReference>
<evidence type="ECO:0000313" key="5">
    <source>
        <dbReference type="Proteomes" id="UP000317496"/>
    </source>
</evidence>
<dbReference type="EMBL" id="CP041636">
    <property type="protein sequence ID" value="QDO97250.1"/>
    <property type="molecule type" value="Genomic_DNA"/>
</dbReference>
<sequence>MAVKIDYYVFISSPWAYLGSERFATLARKYAAQVTIIPMAPLTLFDATGGLPLLKRAQQRQDYRFVELERWRSHLGVKLNLRPKGFPTNETMAGKLVTAARDSAGNDKAITLAHAMMRGLWAEERDIANPDDLKQVITENGLDAGKLFAAIETPELLAEYGRGTQQAIAAGAFGAPFYVIEGEPFWGQDRLDFVERKLAGLT</sequence>
<dbReference type="InterPro" id="IPR014440">
    <property type="entry name" value="HCCAis_GSTk"/>
</dbReference>
<dbReference type="PANTHER" id="PTHR42943">
    <property type="entry name" value="GLUTATHIONE S-TRANSFERASE KAPPA"/>
    <property type="match status" value="1"/>
</dbReference>
<dbReference type="InterPro" id="IPR036249">
    <property type="entry name" value="Thioredoxin-like_sf"/>
</dbReference>